<dbReference type="PANTHER" id="PTHR12992">
    <property type="entry name" value="NUDIX HYDROLASE"/>
    <property type="match status" value="1"/>
</dbReference>
<keyword evidence="9" id="KW-1185">Reference proteome</keyword>
<comment type="cofactor">
    <cofactor evidence="1">
        <name>Mn(2+)</name>
        <dbReference type="ChEBI" id="CHEBI:29035"/>
    </cofactor>
</comment>
<dbReference type="Pfam" id="PF00293">
    <property type="entry name" value="NUDIX"/>
    <property type="match status" value="1"/>
</dbReference>
<name>A0ABQ5NCR4_9MICO</name>
<dbReference type="EMBL" id="BRZC01000001">
    <property type="protein sequence ID" value="GLC83459.1"/>
    <property type="molecule type" value="Genomic_DNA"/>
</dbReference>
<accession>A0ABQ5NCR4</accession>
<comment type="caution">
    <text evidence="8">The sequence shown here is derived from an EMBL/GenBank/DDBJ whole genome shotgun (WGS) entry which is preliminary data.</text>
</comment>
<organism evidence="8 9">
    <name type="scientific">Microbacterium arabinogalactanolyticum</name>
    <dbReference type="NCBI Taxonomy" id="69365"/>
    <lineage>
        <taxon>Bacteria</taxon>
        <taxon>Bacillati</taxon>
        <taxon>Actinomycetota</taxon>
        <taxon>Actinomycetes</taxon>
        <taxon>Micrococcales</taxon>
        <taxon>Microbacteriaceae</taxon>
        <taxon>Microbacterium</taxon>
    </lineage>
</organism>
<dbReference type="CDD" id="cd03426">
    <property type="entry name" value="NUDIX_CoAse_Nudt7"/>
    <property type="match status" value="1"/>
</dbReference>
<evidence type="ECO:0000256" key="2">
    <source>
        <dbReference type="ARBA" id="ARBA00001946"/>
    </source>
</evidence>
<dbReference type="RefSeq" id="WP_285629806.1">
    <property type="nucleotide sequence ID" value="NZ_BAAAUK010000001.1"/>
</dbReference>
<evidence type="ECO:0000313" key="9">
    <source>
        <dbReference type="Proteomes" id="UP001165068"/>
    </source>
</evidence>
<evidence type="ECO:0000313" key="8">
    <source>
        <dbReference type="EMBL" id="GLC83459.1"/>
    </source>
</evidence>
<keyword evidence="6" id="KW-0464">Manganese</keyword>
<feature type="domain" description="Nudix hydrolase" evidence="7">
    <location>
        <begin position="38"/>
        <end position="185"/>
    </location>
</feature>
<gene>
    <name evidence="8" type="ORF">MIAR_00470</name>
</gene>
<protein>
    <recommendedName>
        <fullName evidence="7">Nudix hydrolase domain-containing protein</fullName>
    </recommendedName>
</protein>
<keyword evidence="5" id="KW-0460">Magnesium</keyword>
<dbReference type="InterPro" id="IPR015797">
    <property type="entry name" value="NUDIX_hydrolase-like_dom_sf"/>
</dbReference>
<evidence type="ECO:0000256" key="1">
    <source>
        <dbReference type="ARBA" id="ARBA00001936"/>
    </source>
</evidence>
<dbReference type="InterPro" id="IPR045121">
    <property type="entry name" value="CoAse"/>
</dbReference>
<dbReference type="InterPro" id="IPR000086">
    <property type="entry name" value="NUDIX_hydrolase_dom"/>
</dbReference>
<evidence type="ECO:0000256" key="5">
    <source>
        <dbReference type="ARBA" id="ARBA00022842"/>
    </source>
</evidence>
<dbReference type="Gene3D" id="3.90.79.10">
    <property type="entry name" value="Nucleoside Triphosphate Pyrophosphohydrolase"/>
    <property type="match status" value="1"/>
</dbReference>
<dbReference type="PROSITE" id="PS51462">
    <property type="entry name" value="NUDIX"/>
    <property type="match status" value="1"/>
</dbReference>
<reference evidence="8" key="1">
    <citation type="submission" date="2022-08" db="EMBL/GenBank/DDBJ databases">
        <title>Draft genome sequence of Microbacterium arabinogalactanolyticum JCM 9171.</title>
        <authorList>
            <person name="Fujita K."/>
            <person name="Ishiwata A."/>
            <person name="Fushinobu S."/>
        </authorList>
    </citation>
    <scope>NUCLEOTIDE SEQUENCE</scope>
    <source>
        <strain evidence="8">JCM 9171</strain>
    </source>
</reference>
<dbReference type="PANTHER" id="PTHR12992:SF11">
    <property type="entry name" value="MITOCHONDRIAL COENZYME A DIPHOSPHATASE NUDT8"/>
    <property type="match status" value="1"/>
</dbReference>
<dbReference type="SUPFAM" id="SSF55811">
    <property type="entry name" value="Nudix"/>
    <property type="match status" value="1"/>
</dbReference>
<dbReference type="Proteomes" id="UP001165068">
    <property type="component" value="Unassembled WGS sequence"/>
</dbReference>
<evidence type="ECO:0000259" key="7">
    <source>
        <dbReference type="PROSITE" id="PS51462"/>
    </source>
</evidence>
<evidence type="ECO:0000256" key="3">
    <source>
        <dbReference type="ARBA" id="ARBA00022723"/>
    </source>
</evidence>
<keyword evidence="4" id="KW-0378">Hydrolase</keyword>
<comment type="cofactor">
    <cofactor evidence="2">
        <name>Mg(2+)</name>
        <dbReference type="ChEBI" id="CHEBI:18420"/>
    </cofactor>
</comment>
<keyword evidence="3" id="KW-0479">Metal-binding</keyword>
<evidence type="ECO:0000256" key="4">
    <source>
        <dbReference type="ARBA" id="ARBA00022801"/>
    </source>
</evidence>
<sequence>MSETAENTETLRGARAELLTAADRAGEWTPRFPMTVSDPHPASVLILFGRLDSIPARTDELTVAADLDVLLQRRAATLSSHPGQVSFPGGGRDAEDADAVATALREAQEETGLDPDGVEVLAALPEIPLAVSNFIVTPVLGWWREPSRVAAVDHAETVEVFRVPVAQLLDPANRYTSTLTRDGMTYKGPAFDIDGTIVWGFTAGILNALFDATGWALPWDPAVERPVTV</sequence>
<proteinExistence type="predicted"/>
<evidence type="ECO:0000256" key="6">
    <source>
        <dbReference type="ARBA" id="ARBA00023211"/>
    </source>
</evidence>